<evidence type="ECO:0000313" key="3">
    <source>
        <dbReference type="Ensembl" id="ENSCCRP00000048176.2"/>
    </source>
</evidence>
<keyword evidence="4" id="KW-1185">Reference proteome</keyword>
<proteinExistence type="predicted"/>
<name>A0A8C1HG82_CYPCA</name>
<feature type="domain" description="DUF4806" evidence="2">
    <location>
        <begin position="154"/>
        <end position="227"/>
    </location>
</feature>
<accession>A0A8C1HG82</accession>
<protein>
    <recommendedName>
        <fullName evidence="2">DUF4806 domain-containing protein</fullName>
    </recommendedName>
</protein>
<sequence>MFYIVEFIETQEVEVVPALWVKDEICQWPAQYRPDDLGKAIRSEEQPGHMWDTYHVRILYTAATYKAARLKLPQAETHTDLQTAEEEDADENPKKKRKRLCKESSWNLCMSLFLALLHRLLTNQEMMMDQLKVILKTMQKMGEPARGQEPLERDILPLKDPTSLLGLEKRLREEADLKNKMVNNTFVIGGVDIKDSVWRVMKHCFTNSLAKQLNWRGINGKTAFHRLQLKDVITGTVRNSRLTATATDQEIEFYIKKWLHLACDRDGGRREREKRRSLNLLTLMQCELI</sequence>
<dbReference type="GeneTree" id="ENSGT01060000248712"/>
<dbReference type="InterPro" id="IPR032071">
    <property type="entry name" value="DUF4806"/>
</dbReference>
<dbReference type="OMA" id="APDETWD"/>
<reference evidence="3" key="1">
    <citation type="submission" date="2025-08" db="UniProtKB">
        <authorList>
            <consortium name="Ensembl"/>
        </authorList>
    </citation>
    <scope>IDENTIFICATION</scope>
</reference>
<dbReference type="AlphaFoldDB" id="A0A8C1HG82"/>
<reference evidence="3" key="2">
    <citation type="submission" date="2025-09" db="UniProtKB">
        <authorList>
            <consortium name="Ensembl"/>
        </authorList>
    </citation>
    <scope>IDENTIFICATION</scope>
</reference>
<evidence type="ECO:0000259" key="2">
    <source>
        <dbReference type="Pfam" id="PF16064"/>
    </source>
</evidence>
<dbReference type="Ensembl" id="ENSCCRT00000052200.2">
    <property type="protein sequence ID" value="ENSCCRP00000048176.2"/>
    <property type="gene ID" value="ENSCCRG00000025702.2"/>
</dbReference>
<feature type="region of interest" description="Disordered" evidence="1">
    <location>
        <begin position="77"/>
        <end position="97"/>
    </location>
</feature>
<dbReference type="PANTHER" id="PTHR34153:SF2">
    <property type="entry name" value="SI:CH211-262H13.3-RELATED"/>
    <property type="match status" value="1"/>
</dbReference>
<dbReference type="PANTHER" id="PTHR34153">
    <property type="entry name" value="SI:CH211-262H13.3-RELATED-RELATED"/>
    <property type="match status" value="1"/>
</dbReference>
<dbReference type="Proteomes" id="UP001108240">
    <property type="component" value="Unplaced"/>
</dbReference>
<organism evidence="3 4">
    <name type="scientific">Cyprinus carpio carpio</name>
    <dbReference type="NCBI Taxonomy" id="630221"/>
    <lineage>
        <taxon>Eukaryota</taxon>
        <taxon>Metazoa</taxon>
        <taxon>Chordata</taxon>
        <taxon>Craniata</taxon>
        <taxon>Vertebrata</taxon>
        <taxon>Euteleostomi</taxon>
        <taxon>Actinopterygii</taxon>
        <taxon>Neopterygii</taxon>
        <taxon>Teleostei</taxon>
        <taxon>Ostariophysi</taxon>
        <taxon>Cypriniformes</taxon>
        <taxon>Cyprinidae</taxon>
        <taxon>Cyprininae</taxon>
        <taxon>Cyprinus</taxon>
    </lineage>
</organism>
<evidence type="ECO:0000256" key="1">
    <source>
        <dbReference type="SAM" id="MobiDB-lite"/>
    </source>
</evidence>
<dbReference type="Pfam" id="PF16064">
    <property type="entry name" value="DUF4806"/>
    <property type="match status" value="1"/>
</dbReference>
<evidence type="ECO:0000313" key="4">
    <source>
        <dbReference type="Proteomes" id="UP001108240"/>
    </source>
</evidence>